<gene>
    <name evidence="1" type="ORF">PN645_05430</name>
</gene>
<evidence type="ECO:0000313" key="1">
    <source>
        <dbReference type="EMBL" id="MDB9222448.1"/>
    </source>
</evidence>
<dbReference type="EMBL" id="JAQMRD010000005">
    <property type="protein sequence ID" value="MDB9222448.1"/>
    <property type="molecule type" value="Genomic_DNA"/>
</dbReference>
<proteinExistence type="predicted"/>
<sequence>MIQVYFITDRHKLEHPLFCITEQELQVINNLSQGVLPYIDPYGDTMLYIDHINFICDNIQIMMENKERQFCYDKEYNQSKELYEKFKPVISKETTLLLVGD</sequence>
<dbReference type="AlphaFoldDB" id="A0AAW6FEZ9"/>
<dbReference type="Proteomes" id="UP001212263">
    <property type="component" value="Unassembled WGS sequence"/>
</dbReference>
<organism evidence="1 2">
    <name type="scientific">Odoribacter splanchnicus</name>
    <dbReference type="NCBI Taxonomy" id="28118"/>
    <lineage>
        <taxon>Bacteria</taxon>
        <taxon>Pseudomonadati</taxon>
        <taxon>Bacteroidota</taxon>
        <taxon>Bacteroidia</taxon>
        <taxon>Bacteroidales</taxon>
        <taxon>Odoribacteraceae</taxon>
        <taxon>Odoribacter</taxon>
    </lineage>
</organism>
<evidence type="ECO:0000313" key="2">
    <source>
        <dbReference type="Proteomes" id="UP001212263"/>
    </source>
</evidence>
<accession>A0AAW6FEZ9</accession>
<comment type="caution">
    <text evidence="1">The sequence shown here is derived from an EMBL/GenBank/DDBJ whole genome shotgun (WGS) entry which is preliminary data.</text>
</comment>
<dbReference type="RefSeq" id="WP_234100954.1">
    <property type="nucleotide sequence ID" value="NZ_JAQMRB010000020.1"/>
</dbReference>
<reference evidence="1" key="1">
    <citation type="submission" date="2023-01" db="EMBL/GenBank/DDBJ databases">
        <title>Human gut microbiome strain richness.</title>
        <authorList>
            <person name="Chen-Liaw A."/>
        </authorList>
    </citation>
    <scope>NUCLEOTIDE SEQUENCE</scope>
    <source>
        <strain evidence="1">RTP21484st1_B7_RTP21484_190118</strain>
    </source>
</reference>
<name>A0AAW6FEZ9_9BACT</name>
<protein>
    <submittedName>
        <fullName evidence="1">Uncharacterized protein</fullName>
    </submittedName>
</protein>